<dbReference type="RefSeq" id="WP_089654795.1">
    <property type="nucleotide sequence ID" value="NZ_FNIZ01000032.1"/>
</dbReference>
<reference evidence="2" key="1">
    <citation type="submission" date="2016-10" db="EMBL/GenBank/DDBJ databases">
        <authorList>
            <person name="Varghese N."/>
            <person name="Submissions S."/>
        </authorList>
    </citation>
    <scope>NUCLEOTIDE SEQUENCE [LARGE SCALE GENOMIC DNA]</scope>
    <source>
        <strain evidence="2">CGMCC 1.3703</strain>
    </source>
</reference>
<proteinExistence type="predicted"/>
<accession>A0A1H0VAF3</accession>
<sequence length="174" mass="20019">MSKFVKGTSILGVLALGFGVWQITEVDQQENVNVQSLPSDDQQSYQTVIIDKAETEEREAVGKEELVDTRTLRSIRESVDENDEMKQLIDGLGRGVEADLGEHHVDTDEEWKELEEDTKEKQVMVKKLMEMTSHEDLKQLASIALKKLERTIQNRQFTYYKEAVESFKVLSERL</sequence>
<organism evidence="1 2">
    <name type="scientific">Halobacillus aidingensis</name>
    <dbReference type="NCBI Taxonomy" id="240303"/>
    <lineage>
        <taxon>Bacteria</taxon>
        <taxon>Bacillati</taxon>
        <taxon>Bacillota</taxon>
        <taxon>Bacilli</taxon>
        <taxon>Bacillales</taxon>
        <taxon>Bacillaceae</taxon>
        <taxon>Halobacillus</taxon>
    </lineage>
</organism>
<gene>
    <name evidence="1" type="ORF">SAMN05421677_13213</name>
</gene>
<dbReference type="EMBL" id="FNIZ01000032">
    <property type="protein sequence ID" value="SDP75066.1"/>
    <property type="molecule type" value="Genomic_DNA"/>
</dbReference>
<evidence type="ECO:0000313" key="2">
    <source>
        <dbReference type="Proteomes" id="UP000198860"/>
    </source>
</evidence>
<dbReference type="OrthoDB" id="2969202at2"/>
<dbReference type="Proteomes" id="UP000198860">
    <property type="component" value="Unassembled WGS sequence"/>
</dbReference>
<name>A0A1H0VAF3_HALAD</name>
<keyword evidence="2" id="KW-1185">Reference proteome</keyword>
<evidence type="ECO:0000313" key="1">
    <source>
        <dbReference type="EMBL" id="SDP75066.1"/>
    </source>
</evidence>
<dbReference type="AlphaFoldDB" id="A0A1H0VAF3"/>
<protein>
    <submittedName>
        <fullName evidence="1">Uncharacterized protein</fullName>
    </submittedName>
</protein>